<sequence length="246" mass="27984">MQIGNKIEDLYKDYTGEMGRLEKHLGAIRMLGLNGIEKIGIALDEIGVTGVAKEYLHWTRNVILLGNGLSIREVNYTTDNGSLRDRTGLCLSVEKTGLLIVRPMEAADYDRDIYVLPIDLPGQPSEFQRRDLRFYLENREFKCESYNDDRDHKRADAILEKLGFSFLEARLATPKTFASPLEVATHLAIHDFVHNSVVTEYQFDELELEKMVINGVQASFEIKKRLAISSVHQRVGPRGFLTPTKK</sequence>
<dbReference type="EMBL" id="MFJG01000023">
    <property type="protein sequence ID" value="OGG06319.1"/>
    <property type="molecule type" value="Genomic_DNA"/>
</dbReference>
<organism evidence="1 2">
    <name type="scientific">Candidatus Gottesmanbacteria bacterium RIFCSPHIGHO2_01_FULL_42_12</name>
    <dbReference type="NCBI Taxonomy" id="1798377"/>
    <lineage>
        <taxon>Bacteria</taxon>
        <taxon>Candidatus Gottesmaniibacteriota</taxon>
    </lineage>
</organism>
<name>A0A1F5Z1H8_9BACT</name>
<dbReference type="AlphaFoldDB" id="A0A1F5Z1H8"/>
<gene>
    <name evidence="1" type="ORF">A2872_01155</name>
</gene>
<dbReference type="Proteomes" id="UP000178681">
    <property type="component" value="Unassembled WGS sequence"/>
</dbReference>
<evidence type="ECO:0000313" key="1">
    <source>
        <dbReference type="EMBL" id="OGG06319.1"/>
    </source>
</evidence>
<accession>A0A1F5Z1H8</accession>
<reference evidence="1 2" key="1">
    <citation type="journal article" date="2016" name="Nat. Commun.">
        <title>Thousands of microbial genomes shed light on interconnected biogeochemical processes in an aquifer system.</title>
        <authorList>
            <person name="Anantharaman K."/>
            <person name="Brown C.T."/>
            <person name="Hug L.A."/>
            <person name="Sharon I."/>
            <person name="Castelle C.J."/>
            <person name="Probst A.J."/>
            <person name="Thomas B.C."/>
            <person name="Singh A."/>
            <person name="Wilkins M.J."/>
            <person name="Karaoz U."/>
            <person name="Brodie E.L."/>
            <person name="Williams K.H."/>
            <person name="Hubbard S.S."/>
            <person name="Banfield J.F."/>
        </authorList>
    </citation>
    <scope>NUCLEOTIDE SEQUENCE [LARGE SCALE GENOMIC DNA]</scope>
</reference>
<comment type="caution">
    <text evidence="1">The sequence shown here is derived from an EMBL/GenBank/DDBJ whole genome shotgun (WGS) entry which is preliminary data.</text>
</comment>
<proteinExistence type="predicted"/>
<evidence type="ECO:0000313" key="2">
    <source>
        <dbReference type="Proteomes" id="UP000178681"/>
    </source>
</evidence>
<protein>
    <submittedName>
        <fullName evidence="1">Uncharacterized protein</fullName>
    </submittedName>
</protein>